<dbReference type="Proteomes" id="UP001549366">
    <property type="component" value="Unassembled WGS sequence"/>
</dbReference>
<sequence length="166" mass="17884">MVVTDKLSDLALQLSLELGRQSLKMATAESCTGGWVSQVLTAIPGSSDWFEGAVVSYSNAMKHRLLDVPCELLDKYGAVSQPVVEQMARGVAMNLDVPVSIAISGIAGPGGGSRDKPVGTVHIAWYCREKTFSEAFRFAGDRQQVREQSVEVALSELIRLLQQSAT</sequence>
<dbReference type="SUPFAM" id="SSF142433">
    <property type="entry name" value="CinA-like"/>
    <property type="match status" value="1"/>
</dbReference>
<gene>
    <name evidence="2" type="ORF">V5J35_000451</name>
</gene>
<comment type="caution">
    <text evidence="2">The sequence shown here is derived from an EMBL/GenBank/DDBJ whole genome shotgun (WGS) entry which is preliminary data.</text>
</comment>
<name>A0ABV2SBW9_9GAMM</name>
<dbReference type="EC" id="3.5.1.42" evidence="2"/>
<dbReference type="InterPro" id="IPR008136">
    <property type="entry name" value="CinA_C"/>
</dbReference>
<keyword evidence="2" id="KW-0378">Hydrolase</keyword>
<feature type="domain" description="CinA C-terminal" evidence="1">
    <location>
        <begin position="10"/>
        <end position="160"/>
    </location>
</feature>
<accession>A0ABV2SBW9</accession>
<dbReference type="InterPro" id="IPR036653">
    <property type="entry name" value="CinA-like_C"/>
</dbReference>
<reference evidence="2 3" key="1">
    <citation type="submission" date="2024-06" db="EMBL/GenBank/DDBJ databases">
        <title>Genomic Encyclopedia of Type Strains, Phase V (KMG-V): Genome sequencing to study the core and pangenomes of soil and plant-associated prokaryotes.</title>
        <authorList>
            <person name="Whitman W."/>
        </authorList>
    </citation>
    <scope>NUCLEOTIDE SEQUENCE [LARGE SCALE GENOMIC DNA]</scope>
    <source>
        <strain evidence="2 3">NE40</strain>
    </source>
</reference>
<evidence type="ECO:0000313" key="3">
    <source>
        <dbReference type="Proteomes" id="UP001549366"/>
    </source>
</evidence>
<dbReference type="GO" id="GO:0019159">
    <property type="term" value="F:nicotinamide-nucleotide amidase activity"/>
    <property type="evidence" value="ECO:0007669"/>
    <property type="project" value="UniProtKB-EC"/>
</dbReference>
<organism evidence="2 3">
    <name type="scientific">Endozoicomonas lisbonensis</name>
    <dbReference type="NCBI Taxonomy" id="3120522"/>
    <lineage>
        <taxon>Bacteria</taxon>
        <taxon>Pseudomonadati</taxon>
        <taxon>Pseudomonadota</taxon>
        <taxon>Gammaproteobacteria</taxon>
        <taxon>Oceanospirillales</taxon>
        <taxon>Endozoicomonadaceae</taxon>
        <taxon>Endozoicomonas</taxon>
    </lineage>
</organism>
<dbReference type="NCBIfam" id="TIGR00199">
    <property type="entry name" value="PncC_domain"/>
    <property type="match status" value="1"/>
</dbReference>
<dbReference type="Pfam" id="PF02464">
    <property type="entry name" value="CinA"/>
    <property type="match status" value="1"/>
</dbReference>
<keyword evidence="3" id="KW-1185">Reference proteome</keyword>
<evidence type="ECO:0000313" key="2">
    <source>
        <dbReference type="EMBL" id="MET4755259.1"/>
    </source>
</evidence>
<dbReference type="EMBL" id="JBEWTB010000002">
    <property type="protein sequence ID" value="MET4755259.1"/>
    <property type="molecule type" value="Genomic_DNA"/>
</dbReference>
<protein>
    <submittedName>
        <fullName evidence="2">Nicotinamide-nucleotide amidase</fullName>
        <ecNumber evidence="2">3.5.1.42</ecNumber>
    </submittedName>
</protein>
<evidence type="ECO:0000259" key="1">
    <source>
        <dbReference type="Pfam" id="PF02464"/>
    </source>
</evidence>
<proteinExistence type="predicted"/>
<dbReference type="Gene3D" id="3.90.950.20">
    <property type="entry name" value="CinA-like"/>
    <property type="match status" value="1"/>
</dbReference>